<name>A0A1S7Q8A6_9HYPH</name>
<feature type="compositionally biased region" description="Basic residues" evidence="1">
    <location>
        <begin position="1"/>
        <end position="13"/>
    </location>
</feature>
<dbReference type="AlphaFoldDB" id="A0A1S7Q8A6"/>
<protein>
    <submittedName>
        <fullName evidence="2">Uncharacterized protein</fullName>
    </submittedName>
</protein>
<proteinExistence type="predicted"/>
<gene>
    <name evidence="2" type="ORF">AGR7C_Cc260218</name>
</gene>
<dbReference type="AntiFam" id="ANF00014">
    <property type="entry name" value="tRNA translation"/>
</dbReference>
<feature type="region of interest" description="Disordered" evidence="1">
    <location>
        <begin position="1"/>
        <end position="43"/>
    </location>
</feature>
<organism evidence="2 3">
    <name type="scientific">Agrobacterium deltaense Zutra 3/1</name>
    <dbReference type="NCBI Taxonomy" id="1183427"/>
    <lineage>
        <taxon>Bacteria</taxon>
        <taxon>Pseudomonadati</taxon>
        <taxon>Pseudomonadota</taxon>
        <taxon>Alphaproteobacteria</taxon>
        <taxon>Hyphomicrobiales</taxon>
        <taxon>Rhizobiaceae</taxon>
        <taxon>Rhizobium/Agrobacterium group</taxon>
        <taxon>Agrobacterium</taxon>
    </lineage>
</organism>
<evidence type="ECO:0000313" key="3">
    <source>
        <dbReference type="Proteomes" id="UP000191987"/>
    </source>
</evidence>
<sequence>MVRTVRPKAKATPRKPMPSSGKPAAKTALPHPPNTSQKVPRNSERSLRLITLPLCYDCINYYVQFNRSQAKLHIRATTDTMAAKHGTGRVSDAWKMERVKGIEPSYSAWEAAALPLSYTRAAHKTSDSSQRVSSTRRVGYSARKCLESFSPCA</sequence>
<evidence type="ECO:0000313" key="2">
    <source>
        <dbReference type="EMBL" id="CUX32870.1"/>
    </source>
</evidence>
<evidence type="ECO:0000256" key="1">
    <source>
        <dbReference type="SAM" id="MobiDB-lite"/>
    </source>
</evidence>
<reference evidence="2 3" key="1">
    <citation type="submission" date="2016-01" db="EMBL/GenBank/DDBJ databases">
        <authorList>
            <person name="Oliw E.H."/>
        </authorList>
    </citation>
    <scope>NUCLEOTIDE SEQUENCE [LARGE SCALE GENOMIC DNA]</scope>
    <source>
        <strain evidence="2 3">Zutra 3-1</strain>
    </source>
</reference>
<dbReference type="EMBL" id="FBWG01000019">
    <property type="protein sequence ID" value="CUX32870.1"/>
    <property type="molecule type" value="Genomic_DNA"/>
</dbReference>
<dbReference type="Proteomes" id="UP000191987">
    <property type="component" value="Unassembled WGS sequence"/>
</dbReference>
<accession>A0A1S7Q8A6</accession>